<dbReference type="FunCoup" id="A0A3N4LJG8">
    <property type="interactions" value="534"/>
</dbReference>
<dbReference type="CDD" id="cd00448">
    <property type="entry name" value="YjgF_YER057c_UK114_family"/>
    <property type="match status" value="1"/>
</dbReference>
<organism evidence="2 3">
    <name type="scientific">Terfezia boudieri ATCC MYA-4762</name>
    <dbReference type="NCBI Taxonomy" id="1051890"/>
    <lineage>
        <taxon>Eukaryota</taxon>
        <taxon>Fungi</taxon>
        <taxon>Dikarya</taxon>
        <taxon>Ascomycota</taxon>
        <taxon>Pezizomycotina</taxon>
        <taxon>Pezizomycetes</taxon>
        <taxon>Pezizales</taxon>
        <taxon>Pezizaceae</taxon>
        <taxon>Terfezia</taxon>
    </lineage>
</organism>
<evidence type="ECO:0000256" key="1">
    <source>
        <dbReference type="ARBA" id="ARBA00010552"/>
    </source>
</evidence>
<evidence type="ECO:0000313" key="2">
    <source>
        <dbReference type="EMBL" id="RPB22916.1"/>
    </source>
</evidence>
<dbReference type="SUPFAM" id="SSF55298">
    <property type="entry name" value="YjgF-like"/>
    <property type="match status" value="1"/>
</dbReference>
<comment type="similarity">
    <text evidence="1">Belongs to the RutC family.</text>
</comment>
<dbReference type="GO" id="GO:0019239">
    <property type="term" value="F:deaminase activity"/>
    <property type="evidence" value="ECO:0007669"/>
    <property type="project" value="TreeGrafter"/>
</dbReference>
<sequence length="173" mass="18420">MILPQQNSLATYRPITTAAIKLLTSSALRSSLLPSSYRHTMCSTPQYRTIASVFSPDAAPPAGPYSQAIKAAGLVFVSGQIPADSNGNVLDAGIEECTELCLKNLTAVLKAAGTDITKVVKTTVFLADMSDFGSVNSVYERYFTGESKPARSCVAVKTLPKNVRVEVECIALQ</sequence>
<dbReference type="NCBIfam" id="TIGR00004">
    <property type="entry name" value="Rid family detoxifying hydrolase"/>
    <property type="match status" value="1"/>
</dbReference>
<accession>A0A3N4LJG8</accession>
<dbReference type="GO" id="GO:0005829">
    <property type="term" value="C:cytosol"/>
    <property type="evidence" value="ECO:0007669"/>
    <property type="project" value="TreeGrafter"/>
</dbReference>
<gene>
    <name evidence="2" type="ORF">L211DRAFT_311646</name>
</gene>
<dbReference type="Proteomes" id="UP000267821">
    <property type="component" value="Unassembled WGS sequence"/>
</dbReference>
<proteinExistence type="inferred from homology"/>
<dbReference type="InterPro" id="IPR035959">
    <property type="entry name" value="RutC-like_sf"/>
</dbReference>
<protein>
    <submittedName>
        <fullName evidence="2">YjgF-like protein</fullName>
    </submittedName>
</protein>
<dbReference type="EMBL" id="ML121549">
    <property type="protein sequence ID" value="RPB22916.1"/>
    <property type="molecule type" value="Genomic_DNA"/>
</dbReference>
<dbReference type="InterPro" id="IPR006056">
    <property type="entry name" value="RidA"/>
</dbReference>
<dbReference type="STRING" id="1051890.A0A3N4LJG8"/>
<dbReference type="AlphaFoldDB" id="A0A3N4LJG8"/>
<dbReference type="Pfam" id="PF01042">
    <property type="entry name" value="Ribonuc_L-PSP"/>
    <property type="match status" value="1"/>
</dbReference>
<reference evidence="2 3" key="1">
    <citation type="journal article" date="2018" name="Nat. Ecol. Evol.">
        <title>Pezizomycetes genomes reveal the molecular basis of ectomycorrhizal truffle lifestyle.</title>
        <authorList>
            <person name="Murat C."/>
            <person name="Payen T."/>
            <person name="Noel B."/>
            <person name="Kuo A."/>
            <person name="Morin E."/>
            <person name="Chen J."/>
            <person name="Kohler A."/>
            <person name="Krizsan K."/>
            <person name="Balestrini R."/>
            <person name="Da Silva C."/>
            <person name="Montanini B."/>
            <person name="Hainaut M."/>
            <person name="Levati E."/>
            <person name="Barry K.W."/>
            <person name="Belfiori B."/>
            <person name="Cichocki N."/>
            <person name="Clum A."/>
            <person name="Dockter R.B."/>
            <person name="Fauchery L."/>
            <person name="Guy J."/>
            <person name="Iotti M."/>
            <person name="Le Tacon F."/>
            <person name="Lindquist E.A."/>
            <person name="Lipzen A."/>
            <person name="Malagnac F."/>
            <person name="Mello A."/>
            <person name="Molinier V."/>
            <person name="Miyauchi S."/>
            <person name="Poulain J."/>
            <person name="Riccioni C."/>
            <person name="Rubini A."/>
            <person name="Sitrit Y."/>
            <person name="Splivallo R."/>
            <person name="Traeger S."/>
            <person name="Wang M."/>
            <person name="Zifcakova L."/>
            <person name="Wipf D."/>
            <person name="Zambonelli A."/>
            <person name="Paolocci F."/>
            <person name="Nowrousian M."/>
            <person name="Ottonello S."/>
            <person name="Baldrian P."/>
            <person name="Spatafora J.W."/>
            <person name="Henrissat B."/>
            <person name="Nagy L.G."/>
            <person name="Aury J.M."/>
            <person name="Wincker P."/>
            <person name="Grigoriev I.V."/>
            <person name="Bonfante P."/>
            <person name="Martin F.M."/>
        </authorList>
    </citation>
    <scope>NUCLEOTIDE SEQUENCE [LARGE SCALE GENOMIC DNA]</scope>
    <source>
        <strain evidence="2 3">ATCC MYA-4762</strain>
    </source>
</reference>
<dbReference type="PANTHER" id="PTHR11803:SF58">
    <property type="entry name" value="PROTEIN HMF1-RELATED"/>
    <property type="match status" value="1"/>
</dbReference>
<dbReference type="InParanoid" id="A0A3N4LJG8"/>
<evidence type="ECO:0000313" key="3">
    <source>
        <dbReference type="Proteomes" id="UP000267821"/>
    </source>
</evidence>
<dbReference type="FunFam" id="3.30.1330.40:FF:000001">
    <property type="entry name" value="L-PSP family endoribonuclease"/>
    <property type="match status" value="1"/>
</dbReference>
<name>A0A3N4LJG8_9PEZI</name>
<dbReference type="Gene3D" id="3.30.1330.40">
    <property type="entry name" value="RutC-like"/>
    <property type="match status" value="1"/>
</dbReference>
<dbReference type="GO" id="GO:0005739">
    <property type="term" value="C:mitochondrion"/>
    <property type="evidence" value="ECO:0007669"/>
    <property type="project" value="TreeGrafter"/>
</dbReference>
<keyword evidence="3" id="KW-1185">Reference proteome</keyword>
<dbReference type="InterPro" id="IPR006175">
    <property type="entry name" value="YjgF/YER057c/UK114"/>
</dbReference>
<dbReference type="OrthoDB" id="309640at2759"/>
<dbReference type="PANTHER" id="PTHR11803">
    <property type="entry name" value="2-IMINOBUTANOATE/2-IMINOPROPANOATE DEAMINASE RIDA"/>
    <property type="match status" value="1"/>
</dbReference>